<evidence type="ECO:0000313" key="3">
    <source>
        <dbReference type="Proteomes" id="UP000824140"/>
    </source>
</evidence>
<feature type="region of interest" description="Disordered" evidence="1">
    <location>
        <begin position="1"/>
        <end position="23"/>
    </location>
</feature>
<gene>
    <name evidence="2" type="ORF">IAA84_08585</name>
</gene>
<dbReference type="Proteomes" id="UP000824140">
    <property type="component" value="Unassembled WGS sequence"/>
</dbReference>
<protein>
    <submittedName>
        <fullName evidence="2">Uncharacterized protein</fullName>
    </submittedName>
</protein>
<reference evidence="2" key="1">
    <citation type="submission" date="2020-10" db="EMBL/GenBank/DDBJ databases">
        <authorList>
            <person name="Gilroy R."/>
        </authorList>
    </citation>
    <scope>NUCLEOTIDE SEQUENCE</scope>
    <source>
        <strain evidence="2">13766</strain>
    </source>
</reference>
<reference evidence="2" key="2">
    <citation type="journal article" date="2021" name="PeerJ">
        <title>Extensive microbial diversity within the chicken gut microbiome revealed by metagenomics and culture.</title>
        <authorList>
            <person name="Gilroy R."/>
            <person name="Ravi A."/>
            <person name="Getino M."/>
            <person name="Pursley I."/>
            <person name="Horton D.L."/>
            <person name="Alikhan N.F."/>
            <person name="Baker D."/>
            <person name="Gharbi K."/>
            <person name="Hall N."/>
            <person name="Watson M."/>
            <person name="Adriaenssens E.M."/>
            <person name="Foster-Nyarko E."/>
            <person name="Jarju S."/>
            <person name="Secka A."/>
            <person name="Antonio M."/>
            <person name="Oren A."/>
            <person name="Chaudhuri R.R."/>
            <person name="La Ragione R."/>
            <person name="Hildebrand F."/>
            <person name="Pallen M.J."/>
        </authorList>
    </citation>
    <scope>NUCLEOTIDE SEQUENCE</scope>
    <source>
        <strain evidence="2">13766</strain>
    </source>
</reference>
<name>A0A9D1G1G8_9FIRM</name>
<sequence length="110" mass="12452">MSDTTLKKSAPERNTGADCPNKDTDKFYESDQEAFFAAQSRIINALVESGEKHNLCMEDINALARFLTYGQETGDSGQYEAVVDFLWMSFHIEINHKMLLLDLTSESEHV</sequence>
<accession>A0A9D1G1G8</accession>
<evidence type="ECO:0000313" key="2">
    <source>
        <dbReference type="EMBL" id="HIS93053.1"/>
    </source>
</evidence>
<dbReference type="EMBL" id="DVJN01000172">
    <property type="protein sequence ID" value="HIS93053.1"/>
    <property type="molecule type" value="Genomic_DNA"/>
</dbReference>
<proteinExistence type="predicted"/>
<comment type="caution">
    <text evidence="2">The sequence shown here is derived from an EMBL/GenBank/DDBJ whole genome shotgun (WGS) entry which is preliminary data.</text>
</comment>
<feature type="compositionally biased region" description="Basic and acidic residues" evidence="1">
    <location>
        <begin position="1"/>
        <end position="11"/>
    </location>
</feature>
<organism evidence="2 3">
    <name type="scientific">Candidatus Alectryocaccomicrobium excrementavium</name>
    <dbReference type="NCBI Taxonomy" id="2840668"/>
    <lineage>
        <taxon>Bacteria</taxon>
        <taxon>Bacillati</taxon>
        <taxon>Bacillota</taxon>
        <taxon>Clostridia</taxon>
        <taxon>Candidatus Alectryocaccomicrobium</taxon>
    </lineage>
</organism>
<dbReference type="AlphaFoldDB" id="A0A9D1G1G8"/>
<evidence type="ECO:0000256" key="1">
    <source>
        <dbReference type="SAM" id="MobiDB-lite"/>
    </source>
</evidence>